<name>A0AAD1YU21_9LAMI</name>
<organism evidence="1 2">
    <name type="scientific">Fraxinus pennsylvanica</name>
    <dbReference type="NCBI Taxonomy" id="56036"/>
    <lineage>
        <taxon>Eukaryota</taxon>
        <taxon>Viridiplantae</taxon>
        <taxon>Streptophyta</taxon>
        <taxon>Embryophyta</taxon>
        <taxon>Tracheophyta</taxon>
        <taxon>Spermatophyta</taxon>
        <taxon>Magnoliopsida</taxon>
        <taxon>eudicotyledons</taxon>
        <taxon>Gunneridae</taxon>
        <taxon>Pentapetalae</taxon>
        <taxon>asterids</taxon>
        <taxon>lamiids</taxon>
        <taxon>Lamiales</taxon>
        <taxon>Oleaceae</taxon>
        <taxon>Oleeae</taxon>
        <taxon>Fraxinus</taxon>
    </lineage>
</organism>
<dbReference type="InterPro" id="IPR016024">
    <property type="entry name" value="ARM-type_fold"/>
</dbReference>
<gene>
    <name evidence="1" type="ORF">FPE_LOCUS4677</name>
</gene>
<evidence type="ECO:0000313" key="1">
    <source>
        <dbReference type="EMBL" id="CAI9757247.1"/>
    </source>
</evidence>
<dbReference type="Gene3D" id="1.25.10.10">
    <property type="entry name" value="Leucine-rich Repeat Variant"/>
    <property type="match status" value="1"/>
</dbReference>
<reference evidence="1" key="1">
    <citation type="submission" date="2023-05" db="EMBL/GenBank/DDBJ databases">
        <authorList>
            <person name="Huff M."/>
        </authorList>
    </citation>
    <scope>NUCLEOTIDE SEQUENCE</scope>
</reference>
<evidence type="ECO:0000313" key="2">
    <source>
        <dbReference type="Proteomes" id="UP000834106"/>
    </source>
</evidence>
<dbReference type="AlphaFoldDB" id="A0AAD1YU21"/>
<dbReference type="Proteomes" id="UP000834106">
    <property type="component" value="Chromosome 2"/>
</dbReference>
<proteinExistence type="predicted"/>
<dbReference type="SUPFAM" id="SSF48371">
    <property type="entry name" value="ARM repeat"/>
    <property type="match status" value="1"/>
</dbReference>
<keyword evidence="2" id="KW-1185">Reference proteome</keyword>
<accession>A0AAD1YU21</accession>
<protein>
    <submittedName>
        <fullName evidence="1">Uncharacterized protein</fullName>
    </submittedName>
</protein>
<dbReference type="InterPro" id="IPR011989">
    <property type="entry name" value="ARM-like"/>
</dbReference>
<sequence>MLQHVSASLLAKLSISDDNKRAIGGRMGSLVKLMESSKPDGLQEVATNALVSLLSVKSNRKYLVRDEKCVMRLMLLLDPKSEVTSKKFPVAVVAAIMSGRSQSCRKMLMAAGAYGHMRILAEKEVVGAKKALQKLSGNRLKSIFTRTWRESGLHTRGFQLASVAAPLALLSLRLHFCRQDFRFMATWYEVHEEKLRSCLLPIDREVISSFC</sequence>
<dbReference type="PANTHER" id="PTHR46043:SF2">
    <property type="entry name" value="ARM REPEAT SUPERFAMILY PROTEIN"/>
    <property type="match status" value="1"/>
</dbReference>
<dbReference type="PANTHER" id="PTHR46043">
    <property type="entry name" value="ARM REPEAT SUPERFAMILY PROTEIN"/>
    <property type="match status" value="1"/>
</dbReference>
<dbReference type="EMBL" id="OU503037">
    <property type="protein sequence ID" value="CAI9757247.1"/>
    <property type="molecule type" value="Genomic_DNA"/>
</dbReference>